<dbReference type="InterPro" id="IPR017972">
    <property type="entry name" value="Cyt_P450_CS"/>
</dbReference>
<evidence type="ECO:0000313" key="16">
    <source>
        <dbReference type="Proteomes" id="UP000230069"/>
    </source>
</evidence>
<feature type="transmembrane region" description="Helical" evidence="14">
    <location>
        <begin position="6"/>
        <end position="23"/>
    </location>
</feature>
<keyword evidence="11 14" id="KW-0472">Membrane</keyword>
<evidence type="ECO:0000256" key="2">
    <source>
        <dbReference type="ARBA" id="ARBA00004167"/>
    </source>
</evidence>
<gene>
    <name evidence="15" type="ORF">AQUCO_00500269v1</name>
</gene>
<dbReference type="PROSITE" id="PS00086">
    <property type="entry name" value="CYTOCHROME_P450"/>
    <property type="match status" value="1"/>
</dbReference>
<evidence type="ECO:0000256" key="4">
    <source>
        <dbReference type="ARBA" id="ARBA00022617"/>
    </source>
</evidence>
<dbReference type="InterPro" id="IPR002401">
    <property type="entry name" value="Cyt_P450_E_grp-I"/>
</dbReference>
<dbReference type="EMBL" id="KZ305022">
    <property type="protein sequence ID" value="PIA58213.1"/>
    <property type="molecule type" value="Genomic_DNA"/>
</dbReference>
<protein>
    <recommendedName>
        <fullName evidence="17">Cytochrome P450</fullName>
    </recommendedName>
</protein>
<evidence type="ECO:0000256" key="9">
    <source>
        <dbReference type="ARBA" id="ARBA00023004"/>
    </source>
</evidence>
<evidence type="ECO:0008006" key="17">
    <source>
        <dbReference type="Google" id="ProtNLM"/>
    </source>
</evidence>
<evidence type="ECO:0000256" key="10">
    <source>
        <dbReference type="ARBA" id="ARBA00023033"/>
    </source>
</evidence>
<sequence length="483" mass="55400">MELQQLTTFPFILTFILFLLMLVKISKKSTRTHSSSPLPPGPFKLPVIGHLHHLLGQPHHKLKDLAKIHGPIMYLKLGEISAVVISSPGVTKQMMKTHDLVFVDRPTNIVSKIMSYEHKGVIMTPYGEYWRQLRKICILELLSAKRVQSFWSVREKEASDLVKRISLAAGSKMNLSEKIFTLINDITARAAFGKTCKDKEAFLSVTDDIIRLSAVLETMSGIKSKMEMIHQKVDKILDNIIREHKENKIYSETIEDEVEEDLVDVLLRIQEGGELEFPITMDNVKAVTFDMFIAGTDTSSTVIEWIFTELLRNPRVMEKAQAEVRQIFSGKKKIDQADIDKLNYLRLVIKESLRLHPPTPLLVPRECRERCEMEGYEIPKGSKRSGNWKDPESFEPERFQDLSIDYRGTNFKYIPFGAGRRICPGILFGIANVELPLALLLYHFDWKFANGVKPDELDMTEEFSMVVRRKENLYVIPTSYNPS</sequence>
<evidence type="ECO:0000256" key="8">
    <source>
        <dbReference type="ARBA" id="ARBA00023002"/>
    </source>
</evidence>
<feature type="binding site" description="axial binding residue" evidence="12">
    <location>
        <position position="423"/>
    </location>
    <ligand>
        <name>heme</name>
        <dbReference type="ChEBI" id="CHEBI:30413"/>
    </ligand>
    <ligandPart>
        <name>Fe</name>
        <dbReference type="ChEBI" id="CHEBI:18248"/>
    </ligandPart>
</feature>
<dbReference type="InParanoid" id="A0A2G5ER47"/>
<keyword evidence="6 12" id="KW-0479">Metal-binding</keyword>
<dbReference type="SUPFAM" id="SSF48264">
    <property type="entry name" value="Cytochrome P450"/>
    <property type="match status" value="1"/>
</dbReference>
<organism evidence="15 16">
    <name type="scientific">Aquilegia coerulea</name>
    <name type="common">Rocky mountain columbine</name>
    <dbReference type="NCBI Taxonomy" id="218851"/>
    <lineage>
        <taxon>Eukaryota</taxon>
        <taxon>Viridiplantae</taxon>
        <taxon>Streptophyta</taxon>
        <taxon>Embryophyta</taxon>
        <taxon>Tracheophyta</taxon>
        <taxon>Spermatophyta</taxon>
        <taxon>Magnoliopsida</taxon>
        <taxon>Ranunculales</taxon>
        <taxon>Ranunculaceae</taxon>
        <taxon>Thalictroideae</taxon>
        <taxon>Aquilegia</taxon>
    </lineage>
</organism>
<dbReference type="GO" id="GO:0016020">
    <property type="term" value="C:membrane"/>
    <property type="evidence" value="ECO:0007669"/>
    <property type="project" value="UniProtKB-SubCell"/>
</dbReference>
<accession>A0A2G5ER47</accession>
<dbReference type="STRING" id="218851.A0A2G5ER47"/>
<dbReference type="GO" id="GO:0020037">
    <property type="term" value="F:heme binding"/>
    <property type="evidence" value="ECO:0007669"/>
    <property type="project" value="InterPro"/>
</dbReference>
<evidence type="ECO:0000256" key="6">
    <source>
        <dbReference type="ARBA" id="ARBA00022723"/>
    </source>
</evidence>
<dbReference type="InterPro" id="IPR001128">
    <property type="entry name" value="Cyt_P450"/>
</dbReference>
<evidence type="ECO:0000256" key="5">
    <source>
        <dbReference type="ARBA" id="ARBA00022692"/>
    </source>
</evidence>
<dbReference type="AlphaFoldDB" id="A0A2G5ER47"/>
<dbReference type="InterPro" id="IPR036396">
    <property type="entry name" value="Cyt_P450_sf"/>
</dbReference>
<keyword evidence="16" id="KW-1185">Reference proteome</keyword>
<dbReference type="InterPro" id="IPR052306">
    <property type="entry name" value="CYP450_71D"/>
</dbReference>
<keyword evidence="5 14" id="KW-0812">Transmembrane</keyword>
<keyword evidence="10 13" id="KW-0503">Monooxygenase</keyword>
<evidence type="ECO:0000256" key="3">
    <source>
        <dbReference type="ARBA" id="ARBA00010617"/>
    </source>
</evidence>
<keyword evidence="4 12" id="KW-0349">Heme</keyword>
<comment type="cofactor">
    <cofactor evidence="1 12">
        <name>heme</name>
        <dbReference type="ChEBI" id="CHEBI:30413"/>
    </cofactor>
</comment>
<dbReference type="PRINTS" id="PR00385">
    <property type="entry name" value="P450"/>
</dbReference>
<dbReference type="Pfam" id="PF00067">
    <property type="entry name" value="p450"/>
    <property type="match status" value="1"/>
</dbReference>
<dbReference type="GO" id="GO:0004497">
    <property type="term" value="F:monooxygenase activity"/>
    <property type="evidence" value="ECO:0007669"/>
    <property type="project" value="UniProtKB-KW"/>
</dbReference>
<evidence type="ECO:0000256" key="14">
    <source>
        <dbReference type="SAM" id="Phobius"/>
    </source>
</evidence>
<reference evidence="15 16" key="1">
    <citation type="submission" date="2017-09" db="EMBL/GenBank/DDBJ databases">
        <title>WGS assembly of Aquilegia coerulea Goldsmith.</title>
        <authorList>
            <person name="Hodges S."/>
            <person name="Kramer E."/>
            <person name="Nordborg M."/>
            <person name="Tomkins J."/>
            <person name="Borevitz J."/>
            <person name="Derieg N."/>
            <person name="Yan J."/>
            <person name="Mihaltcheva S."/>
            <person name="Hayes R.D."/>
            <person name="Rokhsar D."/>
        </authorList>
    </citation>
    <scope>NUCLEOTIDE SEQUENCE [LARGE SCALE GENOMIC DNA]</scope>
    <source>
        <strain evidence="16">cv. Goldsmith</strain>
    </source>
</reference>
<dbReference type="Gene3D" id="1.10.630.10">
    <property type="entry name" value="Cytochrome P450"/>
    <property type="match status" value="1"/>
</dbReference>
<evidence type="ECO:0000256" key="13">
    <source>
        <dbReference type="RuleBase" id="RU000461"/>
    </source>
</evidence>
<evidence type="ECO:0000256" key="7">
    <source>
        <dbReference type="ARBA" id="ARBA00022989"/>
    </source>
</evidence>
<dbReference type="GO" id="GO:0005506">
    <property type="term" value="F:iron ion binding"/>
    <property type="evidence" value="ECO:0007669"/>
    <property type="project" value="InterPro"/>
</dbReference>
<dbReference type="Proteomes" id="UP000230069">
    <property type="component" value="Unassembled WGS sequence"/>
</dbReference>
<evidence type="ECO:0000256" key="1">
    <source>
        <dbReference type="ARBA" id="ARBA00001971"/>
    </source>
</evidence>
<evidence type="ECO:0000313" key="15">
    <source>
        <dbReference type="EMBL" id="PIA58213.1"/>
    </source>
</evidence>
<comment type="similarity">
    <text evidence="3 13">Belongs to the cytochrome P450 family.</text>
</comment>
<dbReference type="CDD" id="cd11072">
    <property type="entry name" value="CYP71-like"/>
    <property type="match status" value="1"/>
</dbReference>
<proteinExistence type="inferred from homology"/>
<dbReference type="PANTHER" id="PTHR47953">
    <property type="entry name" value="OS08G0105600 PROTEIN"/>
    <property type="match status" value="1"/>
</dbReference>
<dbReference type="GO" id="GO:0016705">
    <property type="term" value="F:oxidoreductase activity, acting on paired donors, with incorporation or reduction of molecular oxygen"/>
    <property type="evidence" value="ECO:0007669"/>
    <property type="project" value="InterPro"/>
</dbReference>
<evidence type="ECO:0000256" key="11">
    <source>
        <dbReference type="ARBA" id="ARBA00023136"/>
    </source>
</evidence>
<comment type="subcellular location">
    <subcellularLocation>
        <location evidence="2">Membrane</location>
        <topology evidence="2">Single-pass membrane protein</topology>
    </subcellularLocation>
</comment>
<keyword evidence="9 12" id="KW-0408">Iron</keyword>
<dbReference type="PRINTS" id="PR00463">
    <property type="entry name" value="EP450I"/>
</dbReference>
<dbReference type="PANTHER" id="PTHR47953:SF19">
    <property type="entry name" value="OS06G0641600 PROTEIN"/>
    <property type="match status" value="1"/>
</dbReference>
<keyword evidence="8 13" id="KW-0560">Oxidoreductase</keyword>
<evidence type="ECO:0000256" key="12">
    <source>
        <dbReference type="PIRSR" id="PIRSR602401-1"/>
    </source>
</evidence>
<dbReference type="GO" id="GO:0044550">
    <property type="term" value="P:secondary metabolite biosynthetic process"/>
    <property type="evidence" value="ECO:0007669"/>
    <property type="project" value="UniProtKB-ARBA"/>
</dbReference>
<dbReference type="FunFam" id="1.10.630.10:FF:000043">
    <property type="entry name" value="Cytochrome P450 99A2"/>
    <property type="match status" value="1"/>
</dbReference>
<dbReference type="OrthoDB" id="548633at2759"/>
<keyword evidence="7 14" id="KW-1133">Transmembrane helix</keyword>
<name>A0A2G5ER47_AQUCA</name>